<evidence type="ECO:0000313" key="8">
    <source>
        <dbReference type="EMBL" id="QXX80383.1"/>
    </source>
</evidence>
<evidence type="ECO:0000256" key="3">
    <source>
        <dbReference type="ARBA" id="ARBA00022692"/>
    </source>
</evidence>
<dbReference type="SUPFAM" id="SSF160355">
    <property type="entry name" value="Bacterial polysaccharide co-polymerase-like"/>
    <property type="match status" value="1"/>
</dbReference>
<evidence type="ECO:0000256" key="5">
    <source>
        <dbReference type="ARBA" id="ARBA00023136"/>
    </source>
</evidence>
<organism evidence="8 9">
    <name type="scientific">Alcaligenes ammonioxydans</name>
    <dbReference type="NCBI Taxonomy" id="2582914"/>
    <lineage>
        <taxon>Bacteria</taxon>
        <taxon>Pseudomonadati</taxon>
        <taxon>Pseudomonadota</taxon>
        <taxon>Betaproteobacteria</taxon>
        <taxon>Burkholderiales</taxon>
        <taxon>Alcaligenaceae</taxon>
        <taxon>Alcaligenes</taxon>
    </lineage>
</organism>
<dbReference type="PANTHER" id="PTHR32309">
    <property type="entry name" value="TYROSINE-PROTEIN KINASE"/>
    <property type="match status" value="1"/>
</dbReference>
<keyword evidence="4 6" id="KW-1133">Transmembrane helix</keyword>
<evidence type="ECO:0000256" key="2">
    <source>
        <dbReference type="ARBA" id="ARBA00022475"/>
    </source>
</evidence>
<evidence type="ECO:0000256" key="4">
    <source>
        <dbReference type="ARBA" id="ARBA00022989"/>
    </source>
</evidence>
<evidence type="ECO:0000256" key="6">
    <source>
        <dbReference type="SAM" id="Phobius"/>
    </source>
</evidence>
<dbReference type="InterPro" id="IPR050445">
    <property type="entry name" value="Bact_polysacc_biosynth/exp"/>
</dbReference>
<accession>A0ABX8SZF0</accession>
<name>A0ABX8SZF0_9BURK</name>
<sequence length="372" mass="42929">MSELHARSTQHNGQLDLVQLLRRFWEKRALFLRFFFAGVVLATIYALVAKEQWTSVAYVSAPRVEQISAYLDQRRAMARVTGNQTIDTHALSSLLFSAFVTQAAISRNQWAYLSESDYYKQQLTGDQRADRLLLLELVDQLKIKAPEHDVIAPYYRFSFSATSAEQAQEVLNGYLDWVNALAFEQVDKEFNDQLNAQILSRQTDLHNIEFKLMTDRQHSIENLEAALHTAKLAGIKDYIVARQTEGATVIELSDSKRLFMLGEKYLSAELETWARSPIIYPPNYFEIKRELEQLEPLRHYKVNSLLYFTQRPPTLPLKRDKPMRALIVILGGLSGGMLGILWLLGQEIFRKQDLTVVTNFRQENKLLEVNRQ</sequence>
<keyword evidence="2" id="KW-1003">Cell membrane</keyword>
<reference evidence="8 9" key="1">
    <citation type="submission" date="2020-02" db="EMBL/GenBank/DDBJ databases">
        <title>Partial ammonium oxidation to N2 by heterotrophic bacteria.</title>
        <authorList>
            <person name="Wu M."/>
        </authorList>
    </citation>
    <scope>NUCLEOTIDE SEQUENCE [LARGE SCALE GENOMIC DNA]</scope>
    <source>
        <strain evidence="8 9">HO-1</strain>
    </source>
</reference>
<protein>
    <recommendedName>
        <fullName evidence="7">Polysaccharide chain length determinant N-terminal domain-containing protein</fullName>
    </recommendedName>
</protein>
<feature type="transmembrane region" description="Helical" evidence="6">
    <location>
        <begin position="325"/>
        <end position="344"/>
    </location>
</feature>
<dbReference type="InterPro" id="IPR003856">
    <property type="entry name" value="LPS_length_determ_N"/>
</dbReference>
<evidence type="ECO:0000313" key="9">
    <source>
        <dbReference type="Proteomes" id="UP000826050"/>
    </source>
</evidence>
<keyword evidence="9" id="KW-1185">Reference proteome</keyword>
<comment type="subcellular location">
    <subcellularLocation>
        <location evidence="1">Cell membrane</location>
        <topology evidence="1">Multi-pass membrane protein</topology>
    </subcellularLocation>
</comment>
<dbReference type="Pfam" id="PF02706">
    <property type="entry name" value="Wzz"/>
    <property type="match status" value="1"/>
</dbReference>
<feature type="domain" description="Polysaccharide chain length determinant N-terminal" evidence="7">
    <location>
        <begin position="14"/>
        <end position="69"/>
    </location>
</feature>
<evidence type="ECO:0000259" key="7">
    <source>
        <dbReference type="Pfam" id="PF02706"/>
    </source>
</evidence>
<feature type="transmembrane region" description="Helical" evidence="6">
    <location>
        <begin position="30"/>
        <end position="48"/>
    </location>
</feature>
<dbReference type="RefSeq" id="WP_131071044.1">
    <property type="nucleotide sequence ID" value="NZ_CP049362.1"/>
</dbReference>
<keyword evidence="3 6" id="KW-0812">Transmembrane</keyword>
<evidence type="ECO:0000256" key="1">
    <source>
        <dbReference type="ARBA" id="ARBA00004651"/>
    </source>
</evidence>
<dbReference type="Gene3D" id="3.30.1890.10">
    <property type="entry name" value="FepE-like"/>
    <property type="match status" value="1"/>
</dbReference>
<dbReference type="EMBL" id="CP049362">
    <property type="protein sequence ID" value="QXX80383.1"/>
    <property type="molecule type" value="Genomic_DNA"/>
</dbReference>
<proteinExistence type="predicted"/>
<gene>
    <name evidence="8" type="ORF">FE795_16065</name>
</gene>
<keyword evidence="5 6" id="KW-0472">Membrane</keyword>
<dbReference type="Proteomes" id="UP000826050">
    <property type="component" value="Chromosome"/>
</dbReference>
<dbReference type="PANTHER" id="PTHR32309:SF13">
    <property type="entry name" value="FERRIC ENTEROBACTIN TRANSPORT PROTEIN FEPE"/>
    <property type="match status" value="1"/>
</dbReference>